<dbReference type="PRINTS" id="PR00338">
    <property type="entry name" value="NUSGTNSCPFCT"/>
</dbReference>
<sequence length="177" mass="20239">MSKKWYVVQVMGGYENKIKLAIQEAAQREGLEERFGEILIPTESVVDIKDGKKREQERKFFPGYILVELDLDEKSWFMVKNLNNVMGFIGGTSGKPQSITQREVDKIFAKVQEGIEQPKPKVMYQIGEEILVKDGPFKDFNGSIEKVDYEESVLKVSVLIFGRSTPVELAFDQVEKL</sequence>
<dbReference type="GO" id="GO:0006354">
    <property type="term" value="P:DNA-templated transcription elongation"/>
    <property type="evidence" value="ECO:0007669"/>
    <property type="project" value="InterPro"/>
</dbReference>
<reference evidence="6" key="1">
    <citation type="submission" date="2016-10" db="EMBL/GenBank/DDBJ databases">
        <authorList>
            <person name="de Groot N.N."/>
        </authorList>
    </citation>
    <scope>NUCLEOTIDE SEQUENCE</scope>
</reference>
<dbReference type="InterPro" id="IPR036735">
    <property type="entry name" value="NGN_dom_sf"/>
</dbReference>
<dbReference type="AlphaFoldDB" id="A0A1W1C156"/>
<dbReference type="GO" id="GO:0006353">
    <property type="term" value="P:DNA-templated transcription termination"/>
    <property type="evidence" value="ECO:0007669"/>
    <property type="project" value="UniProtKB-KW"/>
</dbReference>
<name>A0A1W1C156_9ZZZZ</name>
<evidence type="ECO:0000256" key="1">
    <source>
        <dbReference type="ARBA" id="ARBA00022472"/>
    </source>
</evidence>
<dbReference type="PROSITE" id="PS01014">
    <property type="entry name" value="NUSG"/>
    <property type="match status" value="1"/>
</dbReference>
<dbReference type="InterPro" id="IPR047050">
    <property type="entry name" value="NGN"/>
</dbReference>
<accession>A0A1W1C156</accession>
<dbReference type="SUPFAM" id="SSF50104">
    <property type="entry name" value="Translation proteins SH3-like domain"/>
    <property type="match status" value="1"/>
</dbReference>
<organism evidence="6">
    <name type="scientific">hydrothermal vent metagenome</name>
    <dbReference type="NCBI Taxonomy" id="652676"/>
    <lineage>
        <taxon>unclassified sequences</taxon>
        <taxon>metagenomes</taxon>
        <taxon>ecological metagenomes</taxon>
    </lineage>
</organism>
<dbReference type="GO" id="GO:0031564">
    <property type="term" value="P:transcription antitermination"/>
    <property type="evidence" value="ECO:0007669"/>
    <property type="project" value="UniProtKB-KW"/>
</dbReference>
<dbReference type="CDD" id="cd09891">
    <property type="entry name" value="NGN_Bact_1"/>
    <property type="match status" value="1"/>
</dbReference>
<dbReference type="Pfam" id="PF02357">
    <property type="entry name" value="NusG"/>
    <property type="match status" value="1"/>
</dbReference>
<dbReference type="FunFam" id="2.30.30.30:FF:000002">
    <property type="entry name" value="Transcription termination/antitermination factor NusG"/>
    <property type="match status" value="1"/>
</dbReference>
<dbReference type="EMBL" id="FPHJ01000026">
    <property type="protein sequence ID" value="SFV59442.1"/>
    <property type="molecule type" value="Genomic_DNA"/>
</dbReference>
<dbReference type="InterPro" id="IPR001062">
    <property type="entry name" value="Transcrpt_antiterm_NusG"/>
</dbReference>
<dbReference type="GO" id="GO:0005829">
    <property type="term" value="C:cytosol"/>
    <property type="evidence" value="ECO:0007669"/>
    <property type="project" value="UniProtKB-ARBA"/>
</dbReference>
<proteinExistence type="inferred from homology"/>
<dbReference type="HAMAP" id="MF_00948">
    <property type="entry name" value="NusG"/>
    <property type="match status" value="1"/>
</dbReference>
<evidence type="ECO:0000256" key="3">
    <source>
        <dbReference type="ARBA" id="ARBA00023015"/>
    </source>
</evidence>
<feature type="domain" description="NusG-like N-terminal" evidence="5">
    <location>
        <begin position="2"/>
        <end position="111"/>
    </location>
</feature>
<evidence type="ECO:0000256" key="4">
    <source>
        <dbReference type="ARBA" id="ARBA00023163"/>
    </source>
</evidence>
<dbReference type="InterPro" id="IPR014722">
    <property type="entry name" value="Rib_uL2_dom2"/>
</dbReference>
<evidence type="ECO:0000259" key="5">
    <source>
        <dbReference type="SMART" id="SM00738"/>
    </source>
</evidence>
<dbReference type="SUPFAM" id="SSF82679">
    <property type="entry name" value="N-utilization substance G protein NusG, N-terminal domain"/>
    <property type="match status" value="1"/>
</dbReference>
<keyword evidence="1" id="KW-0806">Transcription termination</keyword>
<evidence type="ECO:0000313" key="6">
    <source>
        <dbReference type="EMBL" id="SFV59442.1"/>
    </source>
</evidence>
<dbReference type="InterPro" id="IPR015869">
    <property type="entry name" value="Transcrpt_antiterm_NusG_bac_CS"/>
</dbReference>
<protein>
    <submittedName>
        <fullName evidence="6">Transcription antitermination protein NusG</fullName>
    </submittedName>
</protein>
<dbReference type="Gene3D" id="2.30.30.30">
    <property type="match status" value="1"/>
</dbReference>
<evidence type="ECO:0000256" key="2">
    <source>
        <dbReference type="ARBA" id="ARBA00022814"/>
    </source>
</evidence>
<keyword evidence="4" id="KW-0804">Transcription</keyword>
<dbReference type="PANTHER" id="PTHR30265">
    <property type="entry name" value="RHO-INTERACTING TRANSCRIPTION TERMINATION FACTOR NUSG"/>
    <property type="match status" value="1"/>
</dbReference>
<dbReference type="NCBIfam" id="TIGR00922">
    <property type="entry name" value="nusG"/>
    <property type="match status" value="1"/>
</dbReference>
<dbReference type="InterPro" id="IPR006645">
    <property type="entry name" value="NGN-like_dom"/>
</dbReference>
<dbReference type="InterPro" id="IPR043425">
    <property type="entry name" value="NusG-like"/>
</dbReference>
<dbReference type="SMART" id="SM00738">
    <property type="entry name" value="NGN"/>
    <property type="match status" value="1"/>
</dbReference>
<dbReference type="GO" id="GO:0032784">
    <property type="term" value="P:regulation of DNA-templated transcription elongation"/>
    <property type="evidence" value="ECO:0007669"/>
    <property type="project" value="InterPro"/>
</dbReference>
<dbReference type="PANTHER" id="PTHR30265:SF2">
    <property type="entry name" value="TRANSCRIPTION TERMINATION_ANTITERMINATION PROTEIN NUSG"/>
    <property type="match status" value="1"/>
</dbReference>
<dbReference type="Gene3D" id="3.30.70.940">
    <property type="entry name" value="NusG, N-terminal domain"/>
    <property type="match status" value="1"/>
</dbReference>
<dbReference type="CDD" id="cd06091">
    <property type="entry name" value="KOW_NusG"/>
    <property type="match status" value="1"/>
</dbReference>
<dbReference type="InterPro" id="IPR008991">
    <property type="entry name" value="Translation_prot_SH3-like_sf"/>
</dbReference>
<keyword evidence="2" id="KW-0889">Transcription antitermination</keyword>
<keyword evidence="3" id="KW-0805">Transcription regulation</keyword>
<gene>
    <name evidence="6" type="ORF">MNB_SUP05-5-188</name>
</gene>